<dbReference type="RefSeq" id="YP_009601582.1">
    <property type="nucleotide sequence ID" value="NC_041931.1"/>
</dbReference>
<proteinExistence type="predicted"/>
<keyword evidence="5" id="KW-1185">Reference proteome</keyword>
<protein>
    <submittedName>
        <fullName evidence="4">Minor tail protein</fullName>
    </submittedName>
</protein>
<dbReference type="PROSITE" id="PS51688">
    <property type="entry name" value="ICA"/>
    <property type="match status" value="1"/>
</dbReference>
<feature type="domain" description="Peptidase S74" evidence="3">
    <location>
        <begin position="516"/>
        <end position="620"/>
    </location>
</feature>
<keyword evidence="2" id="KW-0946">Virion</keyword>
<evidence type="ECO:0000313" key="4">
    <source>
        <dbReference type="EMBL" id="ALY09352.1"/>
    </source>
</evidence>
<dbReference type="GO" id="GO:0098015">
    <property type="term" value="C:virus tail"/>
    <property type="evidence" value="ECO:0007669"/>
    <property type="project" value="UniProtKB-KW"/>
</dbReference>
<dbReference type="InterPro" id="IPR030392">
    <property type="entry name" value="S74_ICA"/>
</dbReference>
<evidence type="ECO:0000256" key="1">
    <source>
        <dbReference type="ARBA" id="ARBA00004328"/>
    </source>
</evidence>
<dbReference type="EMBL" id="KU160651">
    <property type="protein sequence ID" value="ALY09352.1"/>
    <property type="molecule type" value="Genomic_DNA"/>
</dbReference>
<evidence type="ECO:0000256" key="2">
    <source>
        <dbReference type="ARBA" id="ARBA00022732"/>
    </source>
</evidence>
<dbReference type="OrthoDB" id="4519at10239"/>
<reference evidence="4 5" key="1">
    <citation type="submission" date="2015-11" db="EMBL/GenBank/DDBJ databases">
        <authorList>
            <person name="Gant O."/>
            <person name="Schneider V.M."/>
            <person name="Bowman C.A."/>
            <person name="Russell D.A."/>
            <person name="Pope W.H."/>
            <person name="Jacobs-Sera D."/>
            <person name="Hendrix R.W."/>
            <person name="Hatfull G.F."/>
        </authorList>
    </citation>
    <scope>NUCLEOTIDE SEQUENCE [LARGE SCALE GENOMIC DNA]</scope>
</reference>
<accession>A0A0U4KNV5</accession>
<evidence type="ECO:0000313" key="5">
    <source>
        <dbReference type="Proteomes" id="UP000226460"/>
    </source>
</evidence>
<keyword evidence="2" id="KW-1227">Viral tail protein</keyword>
<gene>
    <name evidence="4" type="primary">22</name>
    <name evidence="4" type="ORF">JAWNSKI_22</name>
</gene>
<dbReference type="Pfam" id="PF13884">
    <property type="entry name" value="Peptidase_S74"/>
    <property type="match status" value="1"/>
</dbReference>
<comment type="subcellular location">
    <subcellularLocation>
        <location evidence="1">Virion</location>
    </subcellularLocation>
</comment>
<dbReference type="GeneID" id="40077427"/>
<evidence type="ECO:0000259" key="3">
    <source>
        <dbReference type="PROSITE" id="PS51688"/>
    </source>
</evidence>
<sequence length="626" mass="65934">MSSRQTGFMAITTTGRFGFKVYGAGTDPHPNRDEFNALMNLIDTQAARTSQSTTALRPAAGKQGTFNWDTTASRLFYDNGSSWQEVTTNGGGGPGSVIVPATAGVEGTSARSARADHTHNLPLATASADGAMPATDKALINTASATSTPNSLMKLDGSGRSQVAAPAAGGDITNKTYVDAQVATKANTSHAHTAADITSGVLTVARLPLATTSAAGIIAAVDRVLLDGASSAATPSTLVKLDAAGRAQVVNPSVAADIANKSYVDTQIATRAPSSHTHPWADISGKPATYASDWGTLANIPATMPSTWATVSGKPTIFATDWASVAGKPATMPSTWATVSGKPTTFDPSAHTHLWADLTDKPATFAPSAHSHAWTDLTGVPNASRTQTGLMTSAAYSLLYDATTAYALNNIVMRDGFGNININRPTADTHGANKFYVDEQMNAARAGKLDVASFTAAISTTATARAIRSPNVGSWMTFYDNGVVEAPTIYNTNAATTGQYRAVWINSTGSIGYNLSSEKFKTDIVDYVVPLSVLDEITPKRFKYKDDVAKNGAAAHERVNFIAEHVFDAGLKEYVSFDTEEPAEQTREHVQTINEQLMVNALWSFAKQQGELIKQLQLDVAELKGA</sequence>
<name>A0A0U4KNV5_9CAUD</name>
<organism evidence="4 5">
    <name type="scientific">Arthrobacter phage Jawnski</name>
    <dbReference type="NCBI Taxonomy" id="1772327"/>
    <lineage>
        <taxon>Viruses</taxon>
        <taxon>Duplodnaviria</taxon>
        <taxon>Heunggongvirae</taxon>
        <taxon>Uroviricota</taxon>
        <taxon>Caudoviricetes</taxon>
        <taxon>Berryhillviridae</taxon>
        <taxon>Jawnskivirus</taxon>
        <taxon>Jawnskivirus jawnski</taxon>
        <taxon>Marthavirus jawnski</taxon>
    </lineage>
</organism>
<dbReference type="KEGG" id="vg:40077427"/>
<dbReference type="Proteomes" id="UP000226460">
    <property type="component" value="Segment"/>
</dbReference>